<name>A0ABV5WSU6_9LACO</name>
<dbReference type="EMBL" id="JBHLZY010000010">
    <property type="protein sequence ID" value="MFB9769221.1"/>
    <property type="molecule type" value="Genomic_DNA"/>
</dbReference>
<sequence length="276" mass="31174">MDITIQLLDQDNHVKTGVFSYDKIVKPYMTTGRDLAVLGIKDMTWQPGEKIQVKLDQAHQYVWVQLDETLAPTLVYMAHKHWIYTIAPDKRNIDTAFASKRHCIMVRKASEADIKAYRNLALNPHDQAVDTGVYPHAVSNVTAETNPTFLASNAIDGKLANISHGSYPYGSWGIHEQADAALTIDFGREVEVDCVKLLLRHDRLEWDHDGFWDQVTIGFSDGETMDFKTVDTADLQSFTFPARRTTKIVLNNLKKAANSARFLALTQIEVYGYNKA</sequence>
<dbReference type="RefSeq" id="WP_137642554.1">
    <property type="nucleotide sequence ID" value="NZ_BJEA01000009.1"/>
</dbReference>
<proteinExistence type="predicted"/>
<keyword evidence="2" id="KW-1185">Reference proteome</keyword>
<accession>A0ABV5WSU6</accession>
<organism evidence="1 2">
    <name type="scientific">Lactiplantibacillus modestisalitolerans</name>
    <dbReference type="NCBI Taxonomy" id="1457219"/>
    <lineage>
        <taxon>Bacteria</taxon>
        <taxon>Bacillati</taxon>
        <taxon>Bacillota</taxon>
        <taxon>Bacilli</taxon>
        <taxon>Lactobacillales</taxon>
        <taxon>Lactobacillaceae</taxon>
        <taxon>Lactiplantibacillus</taxon>
    </lineage>
</organism>
<dbReference type="InterPro" id="IPR008979">
    <property type="entry name" value="Galactose-bd-like_sf"/>
</dbReference>
<dbReference type="Gene3D" id="2.60.120.260">
    <property type="entry name" value="Galactose-binding domain-like"/>
    <property type="match status" value="1"/>
</dbReference>
<gene>
    <name evidence="1" type="ORF">ACFFLI_04925</name>
</gene>
<evidence type="ECO:0000313" key="1">
    <source>
        <dbReference type="EMBL" id="MFB9769221.1"/>
    </source>
</evidence>
<comment type="caution">
    <text evidence="1">The sequence shown here is derived from an EMBL/GenBank/DDBJ whole genome shotgun (WGS) entry which is preliminary data.</text>
</comment>
<dbReference type="SUPFAM" id="SSF49785">
    <property type="entry name" value="Galactose-binding domain-like"/>
    <property type="match status" value="1"/>
</dbReference>
<dbReference type="Proteomes" id="UP001589691">
    <property type="component" value="Unassembled WGS sequence"/>
</dbReference>
<evidence type="ECO:0000313" key="2">
    <source>
        <dbReference type="Proteomes" id="UP001589691"/>
    </source>
</evidence>
<protein>
    <submittedName>
        <fullName evidence="1">Discoidin domain-containing protein</fullName>
    </submittedName>
</protein>
<reference evidence="1 2" key="1">
    <citation type="submission" date="2024-09" db="EMBL/GenBank/DDBJ databases">
        <authorList>
            <person name="Sun Q."/>
            <person name="Mori K."/>
        </authorList>
    </citation>
    <scope>NUCLEOTIDE SEQUENCE [LARGE SCALE GENOMIC DNA]</scope>
    <source>
        <strain evidence="1 2">TBRC 4576</strain>
    </source>
</reference>